<protein>
    <submittedName>
        <fullName evidence="7">Uncharacterized protein</fullName>
    </submittedName>
</protein>
<organism evidence="6 7">
    <name type="scientific">Ditylenchus dipsaci</name>
    <dbReference type="NCBI Taxonomy" id="166011"/>
    <lineage>
        <taxon>Eukaryota</taxon>
        <taxon>Metazoa</taxon>
        <taxon>Ecdysozoa</taxon>
        <taxon>Nematoda</taxon>
        <taxon>Chromadorea</taxon>
        <taxon>Rhabditida</taxon>
        <taxon>Tylenchina</taxon>
        <taxon>Tylenchomorpha</taxon>
        <taxon>Sphaerularioidea</taxon>
        <taxon>Anguinidae</taxon>
        <taxon>Anguininae</taxon>
        <taxon>Ditylenchus</taxon>
    </lineage>
</organism>
<proteinExistence type="predicted"/>
<evidence type="ECO:0000256" key="4">
    <source>
        <dbReference type="ARBA" id="ARBA00023163"/>
    </source>
</evidence>
<evidence type="ECO:0000313" key="7">
    <source>
        <dbReference type="WBParaSite" id="jg12467"/>
    </source>
</evidence>
<keyword evidence="6" id="KW-1185">Reference proteome</keyword>
<dbReference type="GO" id="GO:0000978">
    <property type="term" value="F:RNA polymerase II cis-regulatory region sequence-specific DNA binding"/>
    <property type="evidence" value="ECO:0007669"/>
    <property type="project" value="TreeGrafter"/>
</dbReference>
<evidence type="ECO:0000256" key="1">
    <source>
        <dbReference type="ARBA" id="ARBA00004123"/>
    </source>
</evidence>
<keyword evidence="2" id="KW-0805">Transcription regulation</keyword>
<dbReference type="PANTHER" id="PTHR46062:SF1">
    <property type="entry name" value="LP12374P"/>
    <property type="match status" value="1"/>
</dbReference>
<keyword evidence="3" id="KW-0238">DNA-binding</keyword>
<keyword evidence="4" id="KW-0804">Transcription</keyword>
<evidence type="ECO:0000256" key="2">
    <source>
        <dbReference type="ARBA" id="ARBA00023015"/>
    </source>
</evidence>
<name>A0A915CTL5_9BILA</name>
<evidence type="ECO:0000313" key="6">
    <source>
        <dbReference type="Proteomes" id="UP000887574"/>
    </source>
</evidence>
<accession>A0A915CTL5</accession>
<dbReference type="GO" id="GO:0005634">
    <property type="term" value="C:nucleus"/>
    <property type="evidence" value="ECO:0007669"/>
    <property type="project" value="UniProtKB-SubCell"/>
</dbReference>
<comment type="subcellular location">
    <subcellularLocation>
        <location evidence="1">Nucleus</location>
    </subcellularLocation>
</comment>
<dbReference type="AlphaFoldDB" id="A0A915CTL5"/>
<evidence type="ECO:0000256" key="3">
    <source>
        <dbReference type="ARBA" id="ARBA00023125"/>
    </source>
</evidence>
<dbReference type="Proteomes" id="UP000887574">
    <property type="component" value="Unplaced"/>
</dbReference>
<evidence type="ECO:0000256" key="5">
    <source>
        <dbReference type="ARBA" id="ARBA00023242"/>
    </source>
</evidence>
<dbReference type="PANTHER" id="PTHR46062">
    <property type="entry name" value="STEROL REGULATORY ELEMENT-BINDING PROTEIN"/>
    <property type="match status" value="1"/>
</dbReference>
<keyword evidence="5" id="KW-0539">Nucleus</keyword>
<sequence length="291" mass="33250">MKQLSSLDTNICVTDFVEISHLLLDISTSESGCLSSNGIKKTDSSMADWSVGCVGAGDELCTWWTHLITCGLYWRHGDTSHAQQHYSLVRKCPSELLNNDLALAIGLAFCTRKMCYDDKAKKNFTDMAWLHCQKSFSYLEKDGFPLMRKSSKIFAVMQKLARGITYEWIMMTLLDVWNNKLSDEPCWEQSAPNPMRRLYHTIFSQFIGLRDYCDSKKVLTFKLLGRALTGGNPITTWYMLKALLSNQSDAVKSSKSSAKKSKGNQPLLEFHCQFQVIQRLRKDFFNRCNLN</sequence>
<dbReference type="GO" id="GO:0000981">
    <property type="term" value="F:DNA-binding transcription factor activity, RNA polymerase II-specific"/>
    <property type="evidence" value="ECO:0007669"/>
    <property type="project" value="TreeGrafter"/>
</dbReference>
<reference evidence="7" key="1">
    <citation type="submission" date="2022-11" db="UniProtKB">
        <authorList>
            <consortium name="WormBaseParasite"/>
        </authorList>
    </citation>
    <scope>IDENTIFICATION</scope>
</reference>
<dbReference type="WBParaSite" id="jg12467">
    <property type="protein sequence ID" value="jg12467"/>
    <property type="gene ID" value="jg12467"/>
</dbReference>